<evidence type="ECO:0000313" key="2">
    <source>
        <dbReference type="Proteomes" id="UP000264217"/>
    </source>
</evidence>
<keyword evidence="2" id="KW-1185">Reference proteome</keyword>
<dbReference type="Proteomes" id="UP000264217">
    <property type="component" value="Unassembled WGS sequence"/>
</dbReference>
<evidence type="ECO:0000313" key="1">
    <source>
        <dbReference type="EMBL" id="RFZ92201.1"/>
    </source>
</evidence>
<dbReference type="AlphaFoldDB" id="A0A372NTH2"/>
<protein>
    <submittedName>
        <fullName evidence="1">DUF5025 domain-containing protein</fullName>
    </submittedName>
</protein>
<dbReference type="EMBL" id="QWDC01000002">
    <property type="protein sequence ID" value="RFZ92201.1"/>
    <property type="molecule type" value="Genomic_DNA"/>
</dbReference>
<dbReference type="InterPro" id="IPR032206">
    <property type="entry name" value="DUF5025"/>
</dbReference>
<proteinExistence type="predicted"/>
<organism evidence="1 2">
    <name type="scientific">Mucilaginibacter conchicola</name>
    <dbReference type="NCBI Taxonomy" id="2303333"/>
    <lineage>
        <taxon>Bacteria</taxon>
        <taxon>Pseudomonadati</taxon>
        <taxon>Bacteroidota</taxon>
        <taxon>Sphingobacteriia</taxon>
        <taxon>Sphingobacteriales</taxon>
        <taxon>Sphingobacteriaceae</taxon>
        <taxon>Mucilaginibacter</taxon>
    </lineage>
</organism>
<sequence length="199" mass="21995">MKLNQITILLAAFIGLSSCKKENTDNSQKQGYTQYFNGTVNGKAVDIKTEATSRYLQCTACDVESIAGDWTGFTSIDKEAYKVSVVIADDKSGVSKTQRLVFRVFDIKKGVFSLTGTEDIYNPLSSYALVVKQGNTDKYDVFYMADPKKAPFTIEINKYEYNSVSALPTVGGKLNGTLYNTKDAGDAIEIKDATFEVRY</sequence>
<reference evidence="1 2" key="1">
    <citation type="submission" date="2018-08" db="EMBL/GenBank/DDBJ databases">
        <title>Mucilaginibacter sp. MYSH2.</title>
        <authorList>
            <person name="Seo T."/>
        </authorList>
    </citation>
    <scope>NUCLEOTIDE SEQUENCE [LARGE SCALE GENOMIC DNA]</scope>
    <source>
        <strain evidence="1 2">MYSH2</strain>
    </source>
</reference>
<dbReference type="Pfam" id="PF16428">
    <property type="entry name" value="DUF5025"/>
    <property type="match status" value="1"/>
</dbReference>
<gene>
    <name evidence="1" type="ORF">D0C36_12235</name>
</gene>
<accession>A0A372NTH2</accession>
<dbReference type="RefSeq" id="WP_117391912.1">
    <property type="nucleotide sequence ID" value="NZ_QWDC01000002.1"/>
</dbReference>
<comment type="caution">
    <text evidence="1">The sequence shown here is derived from an EMBL/GenBank/DDBJ whole genome shotgun (WGS) entry which is preliminary data.</text>
</comment>
<dbReference type="OrthoDB" id="754294at2"/>
<name>A0A372NTH2_9SPHI</name>
<dbReference type="PROSITE" id="PS51257">
    <property type="entry name" value="PROKAR_LIPOPROTEIN"/>
    <property type="match status" value="1"/>
</dbReference>